<dbReference type="PANTHER" id="PTHR46093">
    <property type="entry name" value="ACYL-COA-BINDING DOMAIN-CONTAINING PROTEIN 5"/>
    <property type="match status" value="1"/>
</dbReference>
<dbReference type="Pfam" id="PF24681">
    <property type="entry name" value="Kelch_KLHDC2_KLHL20_DRC7"/>
    <property type="match status" value="1"/>
</dbReference>
<reference evidence="6 7" key="1">
    <citation type="journal article" date="2020" name="Mol. Biol. Evol.">
        <title>Distinct Expression and Methylation Patterns for Genes with Different Fates following a Single Whole-Genome Duplication in Flowering Plants.</title>
        <authorList>
            <person name="Shi T."/>
            <person name="Rahmani R.S."/>
            <person name="Gugger P.F."/>
            <person name="Wang M."/>
            <person name="Li H."/>
            <person name="Zhang Y."/>
            <person name="Li Z."/>
            <person name="Wang Q."/>
            <person name="Van de Peer Y."/>
            <person name="Marchal K."/>
            <person name="Chen J."/>
        </authorList>
    </citation>
    <scope>NUCLEOTIDE SEQUENCE [LARGE SCALE GENOMIC DNA]</scope>
    <source>
        <tissue evidence="6">Leaf</tissue>
    </source>
</reference>
<proteinExistence type="predicted"/>
<dbReference type="InterPro" id="IPR006652">
    <property type="entry name" value="Kelch_1"/>
</dbReference>
<feature type="region of interest" description="Disordered" evidence="4">
    <location>
        <begin position="19"/>
        <end position="47"/>
    </location>
</feature>
<feature type="domain" description="Acyl-CoA-binding" evidence="5">
    <location>
        <begin position="633"/>
        <end position="698"/>
    </location>
</feature>
<keyword evidence="2" id="KW-0677">Repeat</keyword>
<dbReference type="Gene3D" id="2.120.10.80">
    <property type="entry name" value="Kelch-type beta propeller"/>
    <property type="match status" value="2"/>
</dbReference>
<sequence length="710" mass="77780">MFGFSRRRLKLGRLKVQLSDSTEGTRSPIRSTKRLNHSNGESAAPASSHCDELKRQCSGPEIDNCTSGNSENWMVLSTIGDKPEPRFNHAAAVIGSKMIVVGGESGHGLLEDVQVLNFDRFTWTTASSRLYLSPSSLPLKIPACKGHGLVSWGKKVLLIGGKTDPASGRVSVWSFDTETECWSLMEAKGDVPVARSGHTVVRAGSVLILFGGEDSKRRKLNDLHMFDLKSLMWLPLHCTGTGPSARSNHVAALYDDRILYIFGGASKSRPLNDLYSLDFETMIWSRIKLRGFHPSPRAGCCGVLCGTKWYIAGGGSRKKRHAETFVFDVLKVEWSVAVASPPSCITTNKGFSLVLVQHKEKAFLVAFGGSRKEPSNQVEVLMMEKKEEPIARQSKPDKGLGPLLIQNCSSTTMLASQLSSGVSPCPVDSVARQNLASALEHHGSGRKSISNCLHVDPNPTTGNISLYKQFHNEEEFNMSFKMLKNLEDESSSSQFHVMKQRAKALDMGVQTDIAGIAGETPFVFDSGNSKLQKQASANLLSENDEIVIMETGDKSVPSNVSQLYESKMAALIKKNGILEGQFAAASAGCEAAEKNLSSVIKSRQDMEKKLADTIKEVEILKEKLAGVELAQEEANSLSNIVHSDNVRLEHDVAFLKAILDDTQKELHSTRGVLAGERARAFQLQVEVFQLKQRLQTVENQAPTPRKPFHM</sequence>
<evidence type="ECO:0000256" key="4">
    <source>
        <dbReference type="SAM" id="MobiDB-lite"/>
    </source>
</evidence>
<dbReference type="Pfam" id="PF24922">
    <property type="entry name" value="ACBP4_C"/>
    <property type="match status" value="1"/>
</dbReference>
<dbReference type="PANTHER" id="PTHR46093:SF4">
    <property type="entry name" value="GALACTOSE OXIDASE_KELCH REPEAT SUPERFAMILY PROTEIN"/>
    <property type="match status" value="1"/>
</dbReference>
<keyword evidence="1" id="KW-0880">Kelch repeat</keyword>
<name>A0A822YMU0_NELNU</name>
<dbReference type="AlphaFoldDB" id="A0A822YMU0"/>
<evidence type="ECO:0000256" key="2">
    <source>
        <dbReference type="ARBA" id="ARBA00022737"/>
    </source>
</evidence>
<gene>
    <name evidence="6" type="ORF">HUJ06_012244</name>
</gene>
<keyword evidence="3" id="KW-0175">Coiled coil</keyword>
<evidence type="ECO:0000313" key="6">
    <source>
        <dbReference type="EMBL" id="DAD33393.1"/>
    </source>
</evidence>
<keyword evidence="7" id="KW-1185">Reference proteome</keyword>
<accession>A0A822YMU0</accession>
<feature type="coiled-coil region" evidence="3">
    <location>
        <begin position="589"/>
        <end position="700"/>
    </location>
</feature>
<protein>
    <recommendedName>
        <fullName evidence="5">Acyl-CoA-binding domain-containing protein</fullName>
    </recommendedName>
</protein>
<evidence type="ECO:0000256" key="3">
    <source>
        <dbReference type="SAM" id="Coils"/>
    </source>
</evidence>
<dbReference type="Pfam" id="PF01344">
    <property type="entry name" value="Kelch_1"/>
    <property type="match status" value="1"/>
</dbReference>
<dbReference type="SUPFAM" id="SSF117281">
    <property type="entry name" value="Kelch motif"/>
    <property type="match status" value="1"/>
</dbReference>
<evidence type="ECO:0000313" key="7">
    <source>
        <dbReference type="Proteomes" id="UP000607653"/>
    </source>
</evidence>
<dbReference type="InterPro" id="IPR015915">
    <property type="entry name" value="Kelch-typ_b-propeller"/>
</dbReference>
<comment type="caution">
    <text evidence="6">The sequence shown here is derived from an EMBL/GenBank/DDBJ whole genome shotgun (WGS) entry which is preliminary data.</text>
</comment>
<organism evidence="6 7">
    <name type="scientific">Nelumbo nucifera</name>
    <name type="common">Sacred lotus</name>
    <dbReference type="NCBI Taxonomy" id="4432"/>
    <lineage>
        <taxon>Eukaryota</taxon>
        <taxon>Viridiplantae</taxon>
        <taxon>Streptophyta</taxon>
        <taxon>Embryophyta</taxon>
        <taxon>Tracheophyta</taxon>
        <taxon>Spermatophyta</taxon>
        <taxon>Magnoliopsida</taxon>
        <taxon>Proteales</taxon>
        <taxon>Nelumbonaceae</taxon>
        <taxon>Nelumbo</taxon>
    </lineage>
</organism>
<dbReference type="InterPro" id="IPR056819">
    <property type="entry name" value="ACBP4-6_C"/>
</dbReference>
<dbReference type="Proteomes" id="UP000607653">
    <property type="component" value="Unassembled WGS sequence"/>
</dbReference>
<dbReference type="EMBL" id="DUZY01000003">
    <property type="protein sequence ID" value="DAD33393.1"/>
    <property type="molecule type" value="Genomic_DNA"/>
</dbReference>
<feature type="compositionally biased region" description="Polar residues" evidence="4">
    <location>
        <begin position="19"/>
        <end position="30"/>
    </location>
</feature>
<evidence type="ECO:0000256" key="1">
    <source>
        <dbReference type="ARBA" id="ARBA00022441"/>
    </source>
</evidence>
<evidence type="ECO:0000259" key="5">
    <source>
        <dbReference type="Pfam" id="PF24922"/>
    </source>
</evidence>